<evidence type="ECO:0000256" key="1">
    <source>
        <dbReference type="SAM" id="MobiDB-lite"/>
    </source>
</evidence>
<feature type="region of interest" description="Disordered" evidence="1">
    <location>
        <begin position="1"/>
        <end position="23"/>
    </location>
</feature>
<feature type="compositionally biased region" description="Low complexity" evidence="1">
    <location>
        <begin position="1"/>
        <end position="17"/>
    </location>
</feature>
<dbReference type="Gene3D" id="1.20.1280.50">
    <property type="match status" value="1"/>
</dbReference>
<evidence type="ECO:0000313" key="3">
    <source>
        <dbReference type="Proteomes" id="UP001567538"/>
    </source>
</evidence>
<evidence type="ECO:0000313" key="2">
    <source>
        <dbReference type="EMBL" id="KAL1531062.1"/>
    </source>
</evidence>
<reference evidence="2 3" key="1">
    <citation type="submission" date="2024-06" db="EMBL/GenBank/DDBJ databases">
        <title>A chromosome level genome sequence of Diviner's sage (Salvia divinorum).</title>
        <authorList>
            <person name="Ford S.A."/>
            <person name="Ro D.-K."/>
            <person name="Ness R.W."/>
            <person name="Phillips M.A."/>
        </authorList>
    </citation>
    <scope>NUCLEOTIDE SEQUENCE [LARGE SCALE GENOMIC DNA]</scope>
    <source>
        <strain evidence="2">SAF-2024a</strain>
        <tissue evidence="2">Leaf</tissue>
    </source>
</reference>
<dbReference type="SUPFAM" id="SSF50978">
    <property type="entry name" value="WD40 repeat-like"/>
    <property type="match status" value="1"/>
</dbReference>
<dbReference type="SUPFAM" id="SSF81383">
    <property type="entry name" value="F-box domain"/>
    <property type="match status" value="1"/>
</dbReference>
<dbReference type="PANTHER" id="PTHR19855">
    <property type="entry name" value="WD40 REPEAT PROTEIN 12, 37"/>
    <property type="match status" value="1"/>
</dbReference>
<dbReference type="Proteomes" id="UP001567538">
    <property type="component" value="Unassembled WGS sequence"/>
</dbReference>
<dbReference type="Gene3D" id="2.130.10.10">
    <property type="entry name" value="YVTN repeat-like/Quinoprotein amine dehydrogenase"/>
    <property type="match status" value="1"/>
</dbReference>
<proteinExistence type="predicted"/>
<dbReference type="EMBL" id="JBEAFC010000015">
    <property type="protein sequence ID" value="KAL1531062.1"/>
    <property type="molecule type" value="Genomic_DNA"/>
</dbReference>
<dbReference type="AlphaFoldDB" id="A0ABD1FHE1"/>
<comment type="caution">
    <text evidence="2">The sequence shown here is derived from an EMBL/GenBank/DDBJ whole genome shotgun (WGS) entry which is preliminary data.</text>
</comment>
<dbReference type="InterPro" id="IPR036322">
    <property type="entry name" value="WD40_repeat_dom_sf"/>
</dbReference>
<keyword evidence="3" id="KW-1185">Reference proteome</keyword>
<dbReference type="InterPro" id="IPR015943">
    <property type="entry name" value="WD40/YVTN_repeat-like_dom_sf"/>
</dbReference>
<organism evidence="2 3">
    <name type="scientific">Salvia divinorum</name>
    <name type="common">Maria pastora</name>
    <name type="synonym">Diviner's sage</name>
    <dbReference type="NCBI Taxonomy" id="28513"/>
    <lineage>
        <taxon>Eukaryota</taxon>
        <taxon>Viridiplantae</taxon>
        <taxon>Streptophyta</taxon>
        <taxon>Embryophyta</taxon>
        <taxon>Tracheophyta</taxon>
        <taxon>Spermatophyta</taxon>
        <taxon>Magnoliopsida</taxon>
        <taxon>eudicotyledons</taxon>
        <taxon>Gunneridae</taxon>
        <taxon>Pentapetalae</taxon>
        <taxon>asterids</taxon>
        <taxon>lamiids</taxon>
        <taxon>Lamiales</taxon>
        <taxon>Lamiaceae</taxon>
        <taxon>Nepetoideae</taxon>
        <taxon>Mentheae</taxon>
        <taxon>Salviinae</taxon>
        <taxon>Salvia</taxon>
        <taxon>Salvia subgen. Calosphace</taxon>
    </lineage>
</organism>
<protein>
    <submittedName>
        <fullName evidence="2">Transcriptional regulator STERILE APETALA-like</fullName>
    </submittedName>
</protein>
<name>A0ABD1FHE1_SALDI</name>
<dbReference type="InterPro" id="IPR036047">
    <property type="entry name" value="F-box-like_dom_sf"/>
</dbReference>
<accession>A0ABD1FHE1</accession>
<dbReference type="PANTHER" id="PTHR19855:SF31">
    <property type="entry name" value="TRANSCRIPTIONAL REGULATOR STERILE APETALA"/>
    <property type="match status" value="1"/>
</dbReference>
<sequence length="430" mass="47946">MSTSSSSSSSEGGSASSFQRRTRSRKGVWPEPFVEALAVEVASDANLNAGRLAAAQALVNIFQVCPRWRAISRSELLWQKLTRRIWNADNLRHNTWREEYIYQHRTAANFRQRRYEHTTLPFIPAYNLNGLLCQRLALSNEYLAAGFSDGGVYLFHLPSRVHLSTFYPLERHRLGRFSRSISGIILSDVRVVFATLDGDIHTTTINDGIPLRRAHVGDVVGDGALIDFTGSNRWWVGLYAGAPERAIQIWNGETEELVFVGGTLTDPEAVMGWHSLSDMTDLLGRVRMTGNEKAVACTSSRMILFDLQNEGVILVELVLARGIMLGCFDANYYAALIADQRGIASLRWLMDANEICRFRVRGPALGCINAGYAVIINSGVIRVWEIERGQYLYTFRERIGGDCSAIIADERRVAAAAQGGIIHLWDFGAQ</sequence>
<gene>
    <name evidence="2" type="ORF">AAHA92_33783</name>
</gene>